<evidence type="ECO:0000259" key="6">
    <source>
        <dbReference type="PROSITE" id="PS51746"/>
    </source>
</evidence>
<feature type="domain" description="PPM-type phosphatase" evidence="6">
    <location>
        <begin position="48"/>
        <end position="373"/>
    </location>
</feature>
<evidence type="ECO:0000313" key="7">
    <source>
        <dbReference type="EMBL" id="TFL06698.1"/>
    </source>
</evidence>
<keyword evidence="1" id="KW-0479">Metal-binding</keyword>
<dbReference type="EMBL" id="ML178815">
    <property type="protein sequence ID" value="TFL06698.1"/>
    <property type="molecule type" value="Genomic_DNA"/>
</dbReference>
<evidence type="ECO:0000313" key="8">
    <source>
        <dbReference type="Proteomes" id="UP000305067"/>
    </source>
</evidence>
<accession>A0A5C3QZC8</accession>
<dbReference type="Pfam" id="PF00481">
    <property type="entry name" value="PP2C"/>
    <property type="match status" value="1"/>
</dbReference>
<sequence>MITRSCYHSLRIPAQHHLRRNTAKYYHDYTRFATPGGIVRVPLNSPKILGVVSSRGNRSHQEDHYAFATLSLPPESLAASIKKHHGVDWDASAVGEPLSREVTFVGIYDGHGGSAVSQYLRQELHGMFESVDKEHIPELYQWARELGGYFKRFRGGVLAPWIDPGVKDTPILDTEARATQAFWEADRHLSMDHVAQQCGATASVAILQSLDAPATAFFASDKLSVTIAHCGDTRVVLCAVDGGKAYPMTTTHHAEAHVEAARLRRMMGSSLVTDSFGESRWMGALANTRSLGDLQFKPFGVTPEPEVKSKLLKGSEWAYMIFFSDGISSILSDDEVVDLARDAPDPKAAATNILSFAEELGSDDNATVIVVPLAGWGKITGPDKTKGLRDYRRSQAVGSERQKRM</sequence>
<evidence type="ECO:0000256" key="5">
    <source>
        <dbReference type="SAM" id="MobiDB-lite"/>
    </source>
</evidence>
<evidence type="ECO:0000256" key="4">
    <source>
        <dbReference type="RuleBase" id="RU003465"/>
    </source>
</evidence>
<dbReference type="OrthoDB" id="416093at2759"/>
<feature type="region of interest" description="Disordered" evidence="5">
    <location>
        <begin position="386"/>
        <end position="405"/>
    </location>
</feature>
<dbReference type="Gene3D" id="3.60.40.10">
    <property type="entry name" value="PPM-type phosphatase domain"/>
    <property type="match status" value="1"/>
</dbReference>
<dbReference type="SMART" id="SM00332">
    <property type="entry name" value="PP2Cc"/>
    <property type="match status" value="1"/>
</dbReference>
<organism evidence="7 8">
    <name type="scientific">Pterulicium gracile</name>
    <dbReference type="NCBI Taxonomy" id="1884261"/>
    <lineage>
        <taxon>Eukaryota</taxon>
        <taxon>Fungi</taxon>
        <taxon>Dikarya</taxon>
        <taxon>Basidiomycota</taxon>
        <taxon>Agaricomycotina</taxon>
        <taxon>Agaricomycetes</taxon>
        <taxon>Agaricomycetidae</taxon>
        <taxon>Agaricales</taxon>
        <taxon>Pleurotineae</taxon>
        <taxon>Pterulaceae</taxon>
        <taxon>Pterulicium</taxon>
    </lineage>
</organism>
<dbReference type="Proteomes" id="UP000305067">
    <property type="component" value="Unassembled WGS sequence"/>
</dbReference>
<dbReference type="GO" id="GO:0046872">
    <property type="term" value="F:metal ion binding"/>
    <property type="evidence" value="ECO:0007669"/>
    <property type="project" value="UniProtKB-KW"/>
</dbReference>
<evidence type="ECO:0000256" key="2">
    <source>
        <dbReference type="ARBA" id="ARBA00022801"/>
    </source>
</evidence>
<dbReference type="SUPFAM" id="SSF81606">
    <property type="entry name" value="PP2C-like"/>
    <property type="match status" value="1"/>
</dbReference>
<protein>
    <submittedName>
        <fullName evidence="7">Phosphatase 2C-like domain-containing protein</fullName>
    </submittedName>
</protein>
<proteinExistence type="inferred from homology"/>
<dbReference type="CDD" id="cd00143">
    <property type="entry name" value="PP2Cc"/>
    <property type="match status" value="1"/>
</dbReference>
<dbReference type="STRING" id="1884261.A0A5C3QZC8"/>
<dbReference type="InterPro" id="IPR015655">
    <property type="entry name" value="PP2C"/>
</dbReference>
<keyword evidence="8" id="KW-1185">Reference proteome</keyword>
<name>A0A5C3QZC8_9AGAR</name>
<comment type="similarity">
    <text evidence="4">Belongs to the PP2C family.</text>
</comment>
<dbReference type="PROSITE" id="PS01032">
    <property type="entry name" value="PPM_1"/>
    <property type="match status" value="1"/>
</dbReference>
<dbReference type="InterPro" id="IPR036457">
    <property type="entry name" value="PPM-type-like_dom_sf"/>
</dbReference>
<evidence type="ECO:0000256" key="1">
    <source>
        <dbReference type="ARBA" id="ARBA00022723"/>
    </source>
</evidence>
<keyword evidence="3 4" id="KW-0904">Protein phosphatase</keyword>
<gene>
    <name evidence="7" type="ORF">BDV98DRAFT_541084</name>
</gene>
<dbReference type="InterPro" id="IPR000222">
    <property type="entry name" value="PP2C_BS"/>
</dbReference>
<dbReference type="PANTHER" id="PTHR47992">
    <property type="entry name" value="PROTEIN PHOSPHATASE"/>
    <property type="match status" value="1"/>
</dbReference>
<reference evidence="7 8" key="1">
    <citation type="journal article" date="2019" name="Nat. Ecol. Evol.">
        <title>Megaphylogeny resolves global patterns of mushroom evolution.</title>
        <authorList>
            <person name="Varga T."/>
            <person name="Krizsan K."/>
            <person name="Foldi C."/>
            <person name="Dima B."/>
            <person name="Sanchez-Garcia M."/>
            <person name="Sanchez-Ramirez S."/>
            <person name="Szollosi G.J."/>
            <person name="Szarkandi J.G."/>
            <person name="Papp V."/>
            <person name="Albert L."/>
            <person name="Andreopoulos W."/>
            <person name="Angelini C."/>
            <person name="Antonin V."/>
            <person name="Barry K.W."/>
            <person name="Bougher N.L."/>
            <person name="Buchanan P."/>
            <person name="Buyck B."/>
            <person name="Bense V."/>
            <person name="Catcheside P."/>
            <person name="Chovatia M."/>
            <person name="Cooper J."/>
            <person name="Damon W."/>
            <person name="Desjardin D."/>
            <person name="Finy P."/>
            <person name="Geml J."/>
            <person name="Haridas S."/>
            <person name="Hughes K."/>
            <person name="Justo A."/>
            <person name="Karasinski D."/>
            <person name="Kautmanova I."/>
            <person name="Kiss B."/>
            <person name="Kocsube S."/>
            <person name="Kotiranta H."/>
            <person name="LaButti K.M."/>
            <person name="Lechner B.E."/>
            <person name="Liimatainen K."/>
            <person name="Lipzen A."/>
            <person name="Lukacs Z."/>
            <person name="Mihaltcheva S."/>
            <person name="Morgado L.N."/>
            <person name="Niskanen T."/>
            <person name="Noordeloos M.E."/>
            <person name="Ohm R.A."/>
            <person name="Ortiz-Santana B."/>
            <person name="Ovrebo C."/>
            <person name="Racz N."/>
            <person name="Riley R."/>
            <person name="Savchenko A."/>
            <person name="Shiryaev A."/>
            <person name="Soop K."/>
            <person name="Spirin V."/>
            <person name="Szebenyi C."/>
            <person name="Tomsovsky M."/>
            <person name="Tulloss R.E."/>
            <person name="Uehling J."/>
            <person name="Grigoriev I.V."/>
            <person name="Vagvolgyi C."/>
            <person name="Papp T."/>
            <person name="Martin F.M."/>
            <person name="Miettinen O."/>
            <person name="Hibbett D.S."/>
            <person name="Nagy L.G."/>
        </authorList>
    </citation>
    <scope>NUCLEOTIDE SEQUENCE [LARGE SCALE GENOMIC DNA]</scope>
    <source>
        <strain evidence="7 8">CBS 309.79</strain>
    </source>
</reference>
<dbReference type="PROSITE" id="PS51746">
    <property type="entry name" value="PPM_2"/>
    <property type="match status" value="1"/>
</dbReference>
<dbReference type="AlphaFoldDB" id="A0A5C3QZC8"/>
<dbReference type="InterPro" id="IPR001932">
    <property type="entry name" value="PPM-type_phosphatase-like_dom"/>
</dbReference>
<keyword evidence="2 4" id="KW-0378">Hydrolase</keyword>
<evidence type="ECO:0000256" key="3">
    <source>
        <dbReference type="ARBA" id="ARBA00022912"/>
    </source>
</evidence>
<dbReference type="GO" id="GO:0004722">
    <property type="term" value="F:protein serine/threonine phosphatase activity"/>
    <property type="evidence" value="ECO:0007669"/>
    <property type="project" value="InterPro"/>
</dbReference>